<feature type="signal peptide" evidence="1">
    <location>
        <begin position="1"/>
        <end position="28"/>
    </location>
</feature>
<accession>A0ABW0HD45</accession>
<comment type="caution">
    <text evidence="2">The sequence shown here is derived from an EMBL/GenBank/DDBJ whole genome shotgun (WGS) entry which is preliminary data.</text>
</comment>
<dbReference type="RefSeq" id="WP_377010942.1">
    <property type="nucleotide sequence ID" value="NZ_JBHSLV010000038.1"/>
</dbReference>
<organism evidence="2 3">
    <name type="scientific">Bosea vestrisii</name>
    <dbReference type="NCBI Taxonomy" id="151416"/>
    <lineage>
        <taxon>Bacteria</taxon>
        <taxon>Pseudomonadati</taxon>
        <taxon>Pseudomonadota</taxon>
        <taxon>Alphaproteobacteria</taxon>
        <taxon>Hyphomicrobiales</taxon>
        <taxon>Boseaceae</taxon>
        <taxon>Bosea</taxon>
    </lineage>
</organism>
<dbReference type="SUPFAM" id="SSF63829">
    <property type="entry name" value="Calcium-dependent phosphotriesterase"/>
    <property type="match status" value="1"/>
</dbReference>
<dbReference type="EMBL" id="JBHSLV010000038">
    <property type="protein sequence ID" value="MFC5395153.1"/>
    <property type="molecule type" value="Genomic_DNA"/>
</dbReference>
<gene>
    <name evidence="2" type="ORF">ACFPPC_21195</name>
</gene>
<reference evidence="3" key="1">
    <citation type="journal article" date="2019" name="Int. J. Syst. Evol. Microbiol.">
        <title>The Global Catalogue of Microorganisms (GCM) 10K type strain sequencing project: providing services to taxonomists for standard genome sequencing and annotation.</title>
        <authorList>
            <consortium name="The Broad Institute Genomics Platform"/>
            <consortium name="The Broad Institute Genome Sequencing Center for Infectious Disease"/>
            <person name="Wu L."/>
            <person name="Ma J."/>
        </authorList>
    </citation>
    <scope>NUCLEOTIDE SEQUENCE [LARGE SCALE GENOMIC DNA]</scope>
    <source>
        <strain evidence="3">CGMCC 1.16326</strain>
    </source>
</reference>
<evidence type="ECO:0008006" key="4">
    <source>
        <dbReference type="Google" id="ProtNLM"/>
    </source>
</evidence>
<proteinExistence type="predicted"/>
<keyword evidence="3" id="KW-1185">Reference proteome</keyword>
<feature type="chain" id="PRO_5047421624" description="Lactonase family protein with 7-bladed beta-propeller" evidence="1">
    <location>
        <begin position="29"/>
        <end position="601"/>
    </location>
</feature>
<evidence type="ECO:0000313" key="3">
    <source>
        <dbReference type="Proteomes" id="UP001596104"/>
    </source>
</evidence>
<keyword evidence="1" id="KW-0732">Signal</keyword>
<evidence type="ECO:0000256" key="1">
    <source>
        <dbReference type="SAM" id="SignalP"/>
    </source>
</evidence>
<name>A0ABW0HD45_9HYPH</name>
<protein>
    <recommendedName>
        <fullName evidence="4">Lactonase family protein with 7-bladed beta-propeller</fullName>
    </recommendedName>
</protein>
<dbReference type="Gene3D" id="2.130.10.10">
    <property type="entry name" value="YVTN repeat-like/Quinoprotein amine dehydrogenase"/>
    <property type="match status" value="1"/>
</dbReference>
<evidence type="ECO:0000313" key="2">
    <source>
        <dbReference type="EMBL" id="MFC5395153.1"/>
    </source>
</evidence>
<dbReference type="InterPro" id="IPR015943">
    <property type="entry name" value="WD40/YVTN_repeat-like_dom_sf"/>
</dbReference>
<sequence>MTRRGTPKTAPALALLLAAATIPMAAGAQDLVEAYRADLALLDRDGKAVSRPAANTPLRLRLTLADGATGAAPRGLHLAAFLRPAAAGKADCAETARIYRATRRTARGDVDLNGLLIASLGRDGRIALADPRLDLATSNLTRIVSFPEAPAAIAAEPATMAMLASLPAAGEVVRILLPSGERQVLTSGLGRPGALAVARDGSIVVHEEARQRLAVLAPSGEPRTHIALDGPARLEVATDGHILALGESGAALVLDSDDARETGRATLPAGPKAFSPLAHALLTAAPDRAALTRIFLDAPEQPAEIAIAAPAASLHASAGGRFIFALGEGGRALSIVDMQSEMLVQAAGFDEPVIAIAFAGEAAFLQFAGRSAVGVVTIDSIRAGKGLAVRRVDLGRAPEGVVQSEDALIASLAPIPGVLAAGPDPRGLYLIFAEAGHANAPQTALRLRSDVPRRVAALDRSFRETAPGRYETAALLPHGGAWMLVVNAGAGSFTRCFAFEAEGPAPAGAQAEPPRLVLDRERSRIRARTPSELVFRLAGSEAPPRRLIAASLTSHWRGTGTVRQREDGLFAAELSFPAPGQYPVILDGGSGAEPMIVEVSE</sequence>
<dbReference type="Proteomes" id="UP001596104">
    <property type="component" value="Unassembled WGS sequence"/>
</dbReference>